<dbReference type="InterPro" id="IPR003661">
    <property type="entry name" value="HisK_dim/P_dom"/>
</dbReference>
<evidence type="ECO:0000256" key="15">
    <source>
        <dbReference type="ARBA" id="ARBA00068150"/>
    </source>
</evidence>
<dbReference type="Proteomes" id="UP000190162">
    <property type="component" value="Unassembled WGS sequence"/>
</dbReference>
<dbReference type="PROSITE" id="PS50113">
    <property type="entry name" value="PAC"/>
    <property type="match status" value="1"/>
</dbReference>
<dbReference type="RefSeq" id="WP_078753119.1">
    <property type="nucleotide sequence ID" value="NZ_FUXU01000037.1"/>
</dbReference>
<evidence type="ECO:0000256" key="5">
    <source>
        <dbReference type="ARBA" id="ARBA00022553"/>
    </source>
</evidence>
<dbReference type="InterPro" id="IPR001789">
    <property type="entry name" value="Sig_transdc_resp-reg_receiver"/>
</dbReference>
<dbReference type="SUPFAM" id="SSF55874">
    <property type="entry name" value="ATPase domain of HSP90 chaperone/DNA topoisomerase II/histidine kinase"/>
    <property type="match status" value="1"/>
</dbReference>
<dbReference type="CDD" id="cd16922">
    <property type="entry name" value="HATPase_EvgS-ArcB-TorS-like"/>
    <property type="match status" value="1"/>
</dbReference>
<dbReference type="InterPro" id="IPR008207">
    <property type="entry name" value="Sig_transdc_His_kin_Hpt_dom"/>
</dbReference>
<evidence type="ECO:0000256" key="8">
    <source>
        <dbReference type="ARBA" id="ARBA00022741"/>
    </source>
</evidence>
<evidence type="ECO:0000256" key="6">
    <source>
        <dbReference type="ARBA" id="ARBA00022679"/>
    </source>
</evidence>
<keyword evidence="9 22" id="KW-0418">Kinase</keyword>
<dbReference type="EMBL" id="FUXU01000037">
    <property type="protein sequence ID" value="SKA57909.1"/>
    <property type="molecule type" value="Genomic_DNA"/>
</dbReference>
<dbReference type="SMART" id="SM00448">
    <property type="entry name" value="REC"/>
    <property type="match status" value="1"/>
</dbReference>
<evidence type="ECO:0000313" key="22">
    <source>
        <dbReference type="EMBL" id="SKA57909.1"/>
    </source>
</evidence>
<sequence>MKSPSGSLVVSYITQRGHLEFETPLHKRDGEFTEAVYLVKGEQFYSHQGKLQGILLTATDISELRQREVALRQSEIALQKAKAVADAANQAKGDFLATMSHEIRTPLNAIIGFTKLCLHSDLTLKQRDYLNKVDVASHSLSHLINDVLDLSKIEAGKLQIESVPFDLRQVISNVRHVMWFDVSKRGLTFLTHIDPSVPTHLKGDPLRLQQVLVNLVGNAIKFTDKGEVSISVSQKKSRAKKRTTLIFKVCDTGIGMTDAQLNRLFSQYHQADPSTSRRFGGTGLGLTISQKLVNLMKGEIHIQSAYGLGTECEFSARFERLQEAMQANLLISDTSDDLSSLNVTELKNGHVLVVDDNTINREMIRELLSSLGMIVSQVGSGEEALDAIKQQCFSLILMDLRMTGMDGIEATRALRKLPNGNTVPVIALSANTTASMAETCIRAGMNDYVPKPVDFRRLIQVIANHLVNRDSINECAKFTTFNPTAALLRLGSNKAVYIKMLGKFLSQRESRLGDLKRIASAADRDAQKHAFHELKGIAATLGADRLSRISGTLEAQCDSRSIVDKDLTQIVGEFERLTAVVQAYLDANVSK</sequence>
<dbReference type="PANTHER" id="PTHR45339">
    <property type="entry name" value="HYBRID SIGNAL TRANSDUCTION HISTIDINE KINASE J"/>
    <property type="match status" value="1"/>
</dbReference>
<evidence type="ECO:0000256" key="3">
    <source>
        <dbReference type="ARBA" id="ARBA00012438"/>
    </source>
</evidence>
<dbReference type="SMART" id="SM00387">
    <property type="entry name" value="HATPase_c"/>
    <property type="match status" value="1"/>
</dbReference>
<protein>
    <recommendedName>
        <fullName evidence="15">Sensory/regulatory protein RpfC</fullName>
        <ecNumber evidence="3">2.7.13.3</ecNumber>
    </recommendedName>
</protein>
<dbReference type="Gene3D" id="3.30.565.10">
    <property type="entry name" value="Histidine kinase-like ATPase, C-terminal domain"/>
    <property type="match status" value="1"/>
</dbReference>
<dbReference type="CDD" id="cd17546">
    <property type="entry name" value="REC_hyHK_CKI1_RcsC-like"/>
    <property type="match status" value="1"/>
</dbReference>
<gene>
    <name evidence="22" type="ORF">SAMN02745132_02840</name>
</gene>
<dbReference type="EC" id="2.7.13.3" evidence="3"/>
<dbReference type="Pfam" id="PF00072">
    <property type="entry name" value="Response_reg"/>
    <property type="match status" value="1"/>
</dbReference>
<evidence type="ECO:0000256" key="16">
    <source>
        <dbReference type="PROSITE-ProRule" id="PRU00110"/>
    </source>
</evidence>
<accession>A0A1T4UYU2</accession>
<dbReference type="InterPro" id="IPR005467">
    <property type="entry name" value="His_kinase_dom"/>
</dbReference>
<keyword evidence="11" id="KW-1133">Transmembrane helix</keyword>
<dbReference type="PROSITE" id="PS50109">
    <property type="entry name" value="HIS_KIN"/>
    <property type="match status" value="1"/>
</dbReference>
<dbReference type="InterPro" id="IPR036890">
    <property type="entry name" value="HATPase_C_sf"/>
</dbReference>
<evidence type="ECO:0000256" key="11">
    <source>
        <dbReference type="ARBA" id="ARBA00022989"/>
    </source>
</evidence>
<dbReference type="PROSITE" id="PS50110">
    <property type="entry name" value="RESPONSE_REGULATORY"/>
    <property type="match status" value="1"/>
</dbReference>
<dbReference type="PROSITE" id="PS50894">
    <property type="entry name" value="HPT"/>
    <property type="match status" value="1"/>
</dbReference>
<dbReference type="Gene3D" id="3.30.450.20">
    <property type="entry name" value="PAS domain"/>
    <property type="match status" value="1"/>
</dbReference>
<feature type="modified residue" description="4-aspartylphosphate" evidence="17">
    <location>
        <position position="399"/>
    </location>
</feature>
<evidence type="ECO:0000256" key="1">
    <source>
        <dbReference type="ARBA" id="ARBA00000085"/>
    </source>
</evidence>
<dbReference type="Pfam" id="PF01627">
    <property type="entry name" value="Hpt"/>
    <property type="match status" value="1"/>
</dbReference>
<proteinExistence type="predicted"/>
<reference evidence="23" key="1">
    <citation type="submission" date="2017-02" db="EMBL/GenBank/DDBJ databases">
        <authorList>
            <person name="Varghese N."/>
            <person name="Submissions S."/>
        </authorList>
    </citation>
    <scope>NUCLEOTIDE SEQUENCE [LARGE SCALE GENOMIC DNA]</scope>
    <source>
        <strain evidence="23">DSM 22720</strain>
    </source>
</reference>
<evidence type="ECO:0000256" key="17">
    <source>
        <dbReference type="PROSITE-ProRule" id="PRU00169"/>
    </source>
</evidence>
<dbReference type="InterPro" id="IPR036641">
    <property type="entry name" value="HPT_dom_sf"/>
</dbReference>
<dbReference type="Gene3D" id="3.40.50.2300">
    <property type="match status" value="1"/>
</dbReference>
<dbReference type="SUPFAM" id="SSF52172">
    <property type="entry name" value="CheY-like"/>
    <property type="match status" value="1"/>
</dbReference>
<dbReference type="InterPro" id="IPR011006">
    <property type="entry name" value="CheY-like_superfamily"/>
</dbReference>
<feature type="domain" description="HPt" evidence="21">
    <location>
        <begin position="493"/>
        <end position="588"/>
    </location>
</feature>
<feature type="domain" description="Response regulatory" evidence="19">
    <location>
        <begin position="350"/>
        <end position="466"/>
    </location>
</feature>
<dbReference type="OrthoDB" id="9810730at2"/>
<evidence type="ECO:0000256" key="4">
    <source>
        <dbReference type="ARBA" id="ARBA00022475"/>
    </source>
</evidence>
<comment type="catalytic activity">
    <reaction evidence="1">
        <text>ATP + protein L-histidine = ADP + protein N-phospho-L-histidine.</text>
        <dbReference type="EC" id="2.7.13.3"/>
    </reaction>
</comment>
<feature type="domain" description="Histidine kinase" evidence="18">
    <location>
        <begin position="98"/>
        <end position="320"/>
    </location>
</feature>
<dbReference type="GO" id="GO:0005886">
    <property type="term" value="C:plasma membrane"/>
    <property type="evidence" value="ECO:0007669"/>
    <property type="project" value="UniProtKB-SubCell"/>
</dbReference>
<dbReference type="Gene3D" id="1.20.120.160">
    <property type="entry name" value="HPT domain"/>
    <property type="match status" value="1"/>
</dbReference>
<comment type="subunit">
    <text evidence="14">At low DSF concentrations, interacts with RpfF.</text>
</comment>
<evidence type="ECO:0000259" key="21">
    <source>
        <dbReference type="PROSITE" id="PS50894"/>
    </source>
</evidence>
<evidence type="ECO:0000256" key="2">
    <source>
        <dbReference type="ARBA" id="ARBA00004651"/>
    </source>
</evidence>
<keyword evidence="10" id="KW-0067">ATP-binding</keyword>
<keyword evidence="7" id="KW-0812">Transmembrane</keyword>
<dbReference type="FunFam" id="3.30.565.10:FF:000010">
    <property type="entry name" value="Sensor histidine kinase RcsC"/>
    <property type="match status" value="1"/>
</dbReference>
<dbReference type="InterPro" id="IPR003594">
    <property type="entry name" value="HATPase_dom"/>
</dbReference>
<evidence type="ECO:0000259" key="20">
    <source>
        <dbReference type="PROSITE" id="PS50113"/>
    </source>
</evidence>
<dbReference type="SMART" id="SM00388">
    <property type="entry name" value="HisKA"/>
    <property type="match status" value="1"/>
</dbReference>
<dbReference type="GO" id="GO:0000155">
    <property type="term" value="F:phosphorelay sensor kinase activity"/>
    <property type="evidence" value="ECO:0007669"/>
    <property type="project" value="InterPro"/>
</dbReference>
<evidence type="ECO:0000256" key="9">
    <source>
        <dbReference type="ARBA" id="ARBA00022777"/>
    </source>
</evidence>
<evidence type="ECO:0000256" key="13">
    <source>
        <dbReference type="ARBA" id="ARBA00023136"/>
    </source>
</evidence>
<dbReference type="InterPro" id="IPR004358">
    <property type="entry name" value="Sig_transdc_His_kin-like_C"/>
</dbReference>
<keyword evidence="4" id="KW-1003">Cell membrane</keyword>
<evidence type="ECO:0000256" key="14">
    <source>
        <dbReference type="ARBA" id="ARBA00064003"/>
    </source>
</evidence>
<evidence type="ECO:0000259" key="19">
    <source>
        <dbReference type="PROSITE" id="PS50110"/>
    </source>
</evidence>
<dbReference type="Pfam" id="PF00512">
    <property type="entry name" value="HisKA"/>
    <property type="match status" value="1"/>
</dbReference>
<evidence type="ECO:0000259" key="18">
    <source>
        <dbReference type="PROSITE" id="PS50109"/>
    </source>
</evidence>
<comment type="subcellular location">
    <subcellularLocation>
        <location evidence="2">Cell membrane</location>
        <topology evidence="2">Multi-pass membrane protein</topology>
    </subcellularLocation>
</comment>
<evidence type="ECO:0000256" key="10">
    <source>
        <dbReference type="ARBA" id="ARBA00022840"/>
    </source>
</evidence>
<dbReference type="Pfam" id="PF02518">
    <property type="entry name" value="HATPase_c"/>
    <property type="match status" value="1"/>
</dbReference>
<feature type="modified residue" description="Phosphohistidine" evidence="16">
    <location>
        <position position="532"/>
    </location>
</feature>
<dbReference type="FunFam" id="1.10.287.130:FF:000002">
    <property type="entry name" value="Two-component osmosensing histidine kinase"/>
    <property type="match status" value="1"/>
</dbReference>
<organism evidence="22 23">
    <name type="scientific">Enterovibrio nigricans DSM 22720</name>
    <dbReference type="NCBI Taxonomy" id="1121868"/>
    <lineage>
        <taxon>Bacteria</taxon>
        <taxon>Pseudomonadati</taxon>
        <taxon>Pseudomonadota</taxon>
        <taxon>Gammaproteobacteria</taxon>
        <taxon>Vibrionales</taxon>
        <taxon>Vibrionaceae</taxon>
        <taxon>Enterovibrio</taxon>
    </lineage>
</organism>
<dbReference type="Gene3D" id="1.10.287.130">
    <property type="match status" value="1"/>
</dbReference>
<keyword evidence="6" id="KW-0808">Transferase</keyword>
<dbReference type="AlphaFoldDB" id="A0A1T4UYU2"/>
<feature type="domain" description="PAC" evidence="20">
    <location>
        <begin position="19"/>
        <end position="73"/>
    </location>
</feature>
<keyword evidence="8" id="KW-0547">Nucleotide-binding</keyword>
<keyword evidence="13" id="KW-0472">Membrane</keyword>
<name>A0A1T4UYU2_9GAMM</name>
<keyword evidence="5 17" id="KW-0597">Phosphoprotein</keyword>
<dbReference type="CDD" id="cd00082">
    <property type="entry name" value="HisKA"/>
    <property type="match status" value="1"/>
</dbReference>
<dbReference type="GO" id="GO:0005524">
    <property type="term" value="F:ATP binding"/>
    <property type="evidence" value="ECO:0007669"/>
    <property type="project" value="UniProtKB-KW"/>
</dbReference>
<evidence type="ECO:0000313" key="23">
    <source>
        <dbReference type="Proteomes" id="UP000190162"/>
    </source>
</evidence>
<keyword evidence="12" id="KW-0902">Two-component regulatory system</keyword>
<evidence type="ECO:0000256" key="7">
    <source>
        <dbReference type="ARBA" id="ARBA00022692"/>
    </source>
</evidence>
<evidence type="ECO:0000256" key="12">
    <source>
        <dbReference type="ARBA" id="ARBA00023012"/>
    </source>
</evidence>
<dbReference type="InterPro" id="IPR000700">
    <property type="entry name" value="PAS-assoc_C"/>
</dbReference>
<dbReference type="InterPro" id="IPR036097">
    <property type="entry name" value="HisK_dim/P_sf"/>
</dbReference>
<dbReference type="SUPFAM" id="SSF47384">
    <property type="entry name" value="Homodimeric domain of signal transducing histidine kinase"/>
    <property type="match status" value="1"/>
</dbReference>
<dbReference type="SUPFAM" id="SSF47226">
    <property type="entry name" value="Histidine-containing phosphotransfer domain, HPT domain"/>
    <property type="match status" value="1"/>
</dbReference>
<dbReference type="PANTHER" id="PTHR45339:SF1">
    <property type="entry name" value="HYBRID SIGNAL TRANSDUCTION HISTIDINE KINASE J"/>
    <property type="match status" value="1"/>
</dbReference>
<dbReference type="PRINTS" id="PR00344">
    <property type="entry name" value="BCTRLSENSOR"/>
</dbReference>
<keyword evidence="23" id="KW-1185">Reference proteome</keyword>